<accession>A0AAI8YIB9</accession>
<proteinExistence type="predicted"/>
<dbReference type="EMBL" id="CAUWAG010000008">
    <property type="protein sequence ID" value="CAJ2505925.1"/>
    <property type="molecule type" value="Genomic_DNA"/>
</dbReference>
<name>A0AAI8YIB9_9PEZI</name>
<keyword evidence="2" id="KW-1185">Reference proteome</keyword>
<evidence type="ECO:0000313" key="1">
    <source>
        <dbReference type="EMBL" id="CAJ2505925.1"/>
    </source>
</evidence>
<reference evidence="1" key="1">
    <citation type="submission" date="2023-10" db="EMBL/GenBank/DDBJ databases">
        <authorList>
            <person name="Hackl T."/>
        </authorList>
    </citation>
    <scope>NUCLEOTIDE SEQUENCE</scope>
</reference>
<sequence>MFFAVTPHGPYIASNMGRSLVLLKDPDSATHQIRDAQEWLPRTAIKYGRTFRTHPLGTPTIKIMDTDITKYVHATYFDHFGVEKIRSGIEYL</sequence>
<gene>
    <name evidence="1" type="ORF">KHLLAP_LOCUS6393</name>
</gene>
<dbReference type="Proteomes" id="UP001295740">
    <property type="component" value="Unassembled WGS sequence"/>
</dbReference>
<evidence type="ECO:0000313" key="2">
    <source>
        <dbReference type="Proteomes" id="UP001295740"/>
    </source>
</evidence>
<dbReference type="AlphaFoldDB" id="A0AAI8YIB9"/>
<protein>
    <submittedName>
        <fullName evidence="1">Uu.00g000550.m01.CDS01</fullName>
    </submittedName>
</protein>
<organism evidence="1 2">
    <name type="scientific">Anthostomella pinea</name>
    <dbReference type="NCBI Taxonomy" id="933095"/>
    <lineage>
        <taxon>Eukaryota</taxon>
        <taxon>Fungi</taxon>
        <taxon>Dikarya</taxon>
        <taxon>Ascomycota</taxon>
        <taxon>Pezizomycotina</taxon>
        <taxon>Sordariomycetes</taxon>
        <taxon>Xylariomycetidae</taxon>
        <taxon>Xylariales</taxon>
        <taxon>Xylariaceae</taxon>
        <taxon>Anthostomella</taxon>
    </lineage>
</organism>
<comment type="caution">
    <text evidence="1">The sequence shown here is derived from an EMBL/GenBank/DDBJ whole genome shotgun (WGS) entry which is preliminary data.</text>
</comment>